<proteinExistence type="predicted"/>
<keyword evidence="3" id="KW-1185">Reference proteome</keyword>
<reference evidence="2 3" key="1">
    <citation type="submission" date="2020-07" db="EMBL/GenBank/DDBJ databases">
        <title>Taxonomic revisions and descriptions of new bacterial species based on genomic comparisons in the high-G+C-content subgroup of the family Alcaligenaceae.</title>
        <authorList>
            <person name="Szabo A."/>
            <person name="Felfoldi T."/>
        </authorList>
    </citation>
    <scope>NUCLEOTIDE SEQUENCE [LARGE SCALE GENOMIC DNA]</scope>
    <source>
        <strain evidence="2 3">LMG 24012</strain>
    </source>
</reference>
<gene>
    <name evidence="2" type="ORF">H0A72_00320</name>
</gene>
<protein>
    <submittedName>
        <fullName evidence="2">Transposase</fullName>
    </submittedName>
</protein>
<name>A0A853G005_9BURK</name>
<comment type="caution">
    <text evidence="2">The sequence shown here is derived from an EMBL/GenBank/DDBJ whole genome shotgun (WGS) entry which is preliminary data.</text>
</comment>
<evidence type="ECO:0000313" key="3">
    <source>
        <dbReference type="Proteomes" id="UP000559809"/>
    </source>
</evidence>
<dbReference type="InterPro" id="IPR004291">
    <property type="entry name" value="Transposase_IS66_central"/>
</dbReference>
<dbReference type="Proteomes" id="UP000559809">
    <property type="component" value="Unassembled WGS sequence"/>
</dbReference>
<dbReference type="Pfam" id="PF03050">
    <property type="entry name" value="DDE_Tnp_IS66"/>
    <property type="match status" value="1"/>
</dbReference>
<feature type="domain" description="Transposase IS66 central" evidence="1">
    <location>
        <begin position="2"/>
        <end position="34"/>
    </location>
</feature>
<dbReference type="EMBL" id="JACCEM010000001">
    <property type="protein sequence ID" value="NYT47746.1"/>
    <property type="molecule type" value="Genomic_DNA"/>
</dbReference>
<evidence type="ECO:0000259" key="1">
    <source>
        <dbReference type="Pfam" id="PF03050"/>
    </source>
</evidence>
<organism evidence="2 3">
    <name type="scientific">Parapusillimonas granuli</name>
    <dbReference type="NCBI Taxonomy" id="380911"/>
    <lineage>
        <taxon>Bacteria</taxon>
        <taxon>Pseudomonadati</taxon>
        <taxon>Pseudomonadota</taxon>
        <taxon>Betaproteobacteria</taxon>
        <taxon>Burkholderiales</taxon>
        <taxon>Alcaligenaceae</taxon>
        <taxon>Parapusillimonas</taxon>
    </lineage>
</organism>
<accession>A0A853G005</accession>
<evidence type="ECO:0000313" key="2">
    <source>
        <dbReference type="EMBL" id="NYT47746.1"/>
    </source>
</evidence>
<dbReference type="AlphaFoldDB" id="A0A853G005"/>
<sequence>MLDDGRIEADNNVAERALRAISVGRKNFLFQDDSSTALCWTTPQPYTAGLSRA</sequence>